<gene>
    <name evidence="1" type="ORF">OKA104_LOCUS32372</name>
</gene>
<name>A0A819RD39_9BILA</name>
<reference evidence="1" key="1">
    <citation type="submission" date="2021-02" db="EMBL/GenBank/DDBJ databases">
        <authorList>
            <person name="Nowell W R."/>
        </authorList>
    </citation>
    <scope>NUCLEOTIDE SEQUENCE</scope>
</reference>
<evidence type="ECO:0000313" key="2">
    <source>
        <dbReference type="Proteomes" id="UP000663881"/>
    </source>
</evidence>
<dbReference type="Proteomes" id="UP000663881">
    <property type="component" value="Unassembled WGS sequence"/>
</dbReference>
<protein>
    <submittedName>
        <fullName evidence="1">Uncharacterized protein</fullName>
    </submittedName>
</protein>
<accession>A0A819RD39</accession>
<dbReference type="EMBL" id="CAJOAY010003874">
    <property type="protein sequence ID" value="CAF4044203.1"/>
    <property type="molecule type" value="Genomic_DNA"/>
</dbReference>
<dbReference type="AlphaFoldDB" id="A0A819RD39"/>
<evidence type="ECO:0000313" key="1">
    <source>
        <dbReference type="EMBL" id="CAF4044203.1"/>
    </source>
</evidence>
<proteinExistence type="predicted"/>
<organism evidence="1 2">
    <name type="scientific">Adineta steineri</name>
    <dbReference type="NCBI Taxonomy" id="433720"/>
    <lineage>
        <taxon>Eukaryota</taxon>
        <taxon>Metazoa</taxon>
        <taxon>Spiralia</taxon>
        <taxon>Gnathifera</taxon>
        <taxon>Rotifera</taxon>
        <taxon>Eurotatoria</taxon>
        <taxon>Bdelloidea</taxon>
        <taxon>Adinetida</taxon>
        <taxon>Adinetidae</taxon>
        <taxon>Adineta</taxon>
    </lineage>
</organism>
<comment type="caution">
    <text evidence="1">The sequence shown here is derived from an EMBL/GenBank/DDBJ whole genome shotgun (WGS) entry which is preliminary data.</text>
</comment>
<sequence length="429" mass="48838">MASVAAGVNIDEVFEHQLPTSHVFQLTQNDLIKMRDIREAELLKKKNRKLEKMGLKVCTSPIKTIFKRKLNVIPRHKIKNQVSKHDEDEDDKSSGRKVNIEYFNLLIPYLKHYNSACGLCVCTRYFGENTLKPICLLVKVIIKCNGSICTFKCTTYVRNNGTSFVMASDPNILHLVSERISRPVRGSIQREIMEKFRAGGSLYRVYAQYSQQRTSKEKQGFNYDGTGKSRKVFKKIKAESVAETLLAPDAQKGIEELYDQSAIHINGDGVIKGVLQLYQVRPFCVISFMESSIRLYDALVAQKDSVLSWDATGGLIKCQQSSSKQILYYELTLAHPNIVFPHKKDMFPRPMVILSDRAQVFLQGGLRVFNEESYEQFLARAYRMVTHQSLTDDFSKTSIHACVAHFMVYLEHLTAVQNFSSVAHVIAEL</sequence>